<dbReference type="AlphaFoldDB" id="A0A1M4WPF6"/>
<dbReference type="OrthoDB" id="9795264at2"/>
<evidence type="ECO:0008006" key="3">
    <source>
        <dbReference type="Google" id="ProtNLM"/>
    </source>
</evidence>
<reference evidence="2" key="1">
    <citation type="submission" date="2016-11" db="EMBL/GenBank/DDBJ databases">
        <authorList>
            <person name="Varghese N."/>
            <person name="Submissions S."/>
        </authorList>
    </citation>
    <scope>NUCLEOTIDE SEQUENCE [LARGE SCALE GENOMIC DNA]</scope>
    <source>
        <strain evidence="2">DSM 11792</strain>
    </source>
</reference>
<evidence type="ECO:0000313" key="1">
    <source>
        <dbReference type="EMBL" id="SHE82852.1"/>
    </source>
</evidence>
<dbReference type="InterPro" id="IPR021321">
    <property type="entry name" value="DUF2922"/>
</dbReference>
<dbReference type="EMBL" id="FQUW01000009">
    <property type="protein sequence ID" value="SHE82852.1"/>
    <property type="molecule type" value="Genomic_DNA"/>
</dbReference>
<organism evidence="1 2">
    <name type="scientific">Desulfofundulus australicus DSM 11792</name>
    <dbReference type="NCBI Taxonomy" id="1121425"/>
    <lineage>
        <taxon>Bacteria</taxon>
        <taxon>Bacillati</taxon>
        <taxon>Bacillota</taxon>
        <taxon>Clostridia</taxon>
        <taxon>Eubacteriales</taxon>
        <taxon>Peptococcaceae</taxon>
        <taxon>Desulfofundulus</taxon>
    </lineage>
</organism>
<dbReference type="Pfam" id="PF11148">
    <property type="entry name" value="DUF2922"/>
    <property type="match status" value="1"/>
</dbReference>
<dbReference type="Proteomes" id="UP000184196">
    <property type="component" value="Unassembled WGS sequence"/>
</dbReference>
<keyword evidence="2" id="KW-1185">Reference proteome</keyword>
<evidence type="ECO:0000313" key="2">
    <source>
        <dbReference type="Proteomes" id="UP000184196"/>
    </source>
</evidence>
<accession>A0A1M4WPF6</accession>
<sequence length="77" mass="8406">MAITTTQTLRMVFKNESGSNFTISLDNPRDNITAAEIEAVMDLIISKNVFQTGGGALVSKQDVQIVDRTTNDLYDPA</sequence>
<proteinExistence type="predicted"/>
<name>A0A1M4WPF6_9FIRM</name>
<protein>
    <recommendedName>
        <fullName evidence="3">DUF2922 domain-containing protein</fullName>
    </recommendedName>
</protein>
<dbReference type="RefSeq" id="WP_027355841.1">
    <property type="nucleotide sequence ID" value="NZ_FQUW01000009.1"/>
</dbReference>
<gene>
    <name evidence="1" type="ORF">SAMN02745218_00878</name>
</gene>